<dbReference type="Proteomes" id="UP001430356">
    <property type="component" value="Unassembled WGS sequence"/>
</dbReference>
<dbReference type="GO" id="GO:0005524">
    <property type="term" value="F:ATP binding"/>
    <property type="evidence" value="ECO:0007669"/>
    <property type="project" value="UniProtKB-KW"/>
</dbReference>
<feature type="region of interest" description="Disordered" evidence="3">
    <location>
        <begin position="487"/>
        <end position="582"/>
    </location>
</feature>
<evidence type="ECO:0000256" key="1">
    <source>
        <dbReference type="ARBA" id="ARBA00022741"/>
    </source>
</evidence>
<accession>A0AAW0F3C9</accession>
<dbReference type="InterPro" id="IPR045735">
    <property type="entry name" value="Spore_III_AA_AAA+_ATPase"/>
</dbReference>
<dbReference type="FunFam" id="3.40.50.300:FF:002600">
    <property type="entry name" value="Predicted protein"/>
    <property type="match status" value="1"/>
</dbReference>
<dbReference type="Gene3D" id="3.40.50.300">
    <property type="entry name" value="P-loop containing nucleotide triphosphate hydrolases"/>
    <property type="match status" value="1"/>
</dbReference>
<keyword evidence="1" id="KW-0547">Nucleotide-binding</keyword>
<name>A0AAW0F3C9_9TRYP</name>
<keyword evidence="6" id="KW-1185">Reference proteome</keyword>
<gene>
    <name evidence="5" type="ORF">NESM_000169400</name>
</gene>
<feature type="domain" description="AAA+ ATPase" evidence="4">
    <location>
        <begin position="259"/>
        <end position="391"/>
    </location>
</feature>
<evidence type="ECO:0000256" key="3">
    <source>
        <dbReference type="SAM" id="MobiDB-lite"/>
    </source>
</evidence>
<proteinExistence type="predicted"/>
<dbReference type="PANTHER" id="PTHR20953">
    <property type="entry name" value="KINASE-RELATED"/>
    <property type="match status" value="1"/>
</dbReference>
<keyword evidence="2" id="KW-0067">ATP-binding</keyword>
<dbReference type="EMBL" id="JAECZO010000011">
    <property type="protein sequence ID" value="KAK7201092.1"/>
    <property type="molecule type" value="Genomic_DNA"/>
</dbReference>
<evidence type="ECO:0000313" key="6">
    <source>
        <dbReference type="Proteomes" id="UP001430356"/>
    </source>
</evidence>
<evidence type="ECO:0000313" key="5">
    <source>
        <dbReference type="EMBL" id="KAK7201092.1"/>
    </source>
</evidence>
<reference evidence="5 6" key="1">
    <citation type="journal article" date="2021" name="MBio">
        <title>A New Model Trypanosomatid, Novymonas esmeraldas: Genomic Perception of Its 'Candidatus Pandoraea novymonadis' Endosymbiont.</title>
        <authorList>
            <person name="Zakharova A."/>
            <person name="Saura A."/>
            <person name="Butenko A."/>
            <person name="Podesvova L."/>
            <person name="Warmusova S."/>
            <person name="Kostygov A.Y."/>
            <person name="Nenarokova A."/>
            <person name="Lukes J."/>
            <person name="Opperdoes F.R."/>
            <person name="Yurchenko V."/>
        </authorList>
    </citation>
    <scope>NUCLEOTIDE SEQUENCE [LARGE SCALE GENOMIC DNA]</scope>
    <source>
        <strain evidence="5 6">E262AT.01</strain>
    </source>
</reference>
<protein>
    <recommendedName>
        <fullName evidence="4">AAA+ ATPase domain-containing protein</fullName>
    </recommendedName>
</protein>
<dbReference type="SMART" id="SM00382">
    <property type="entry name" value="AAA"/>
    <property type="match status" value="1"/>
</dbReference>
<feature type="compositionally biased region" description="Basic and acidic residues" evidence="3">
    <location>
        <begin position="549"/>
        <end position="559"/>
    </location>
</feature>
<dbReference type="Pfam" id="PF19568">
    <property type="entry name" value="Spore_III_AA"/>
    <property type="match status" value="1"/>
</dbReference>
<dbReference type="PANTHER" id="PTHR20953:SF3">
    <property type="entry name" value="P-LOOP CONTAINING NUCLEOSIDE TRIPHOSPHATE HYDROLASES SUPERFAMILY PROTEIN"/>
    <property type="match status" value="1"/>
</dbReference>
<comment type="caution">
    <text evidence="5">The sequence shown here is derived from an EMBL/GenBank/DDBJ whole genome shotgun (WGS) entry which is preliminary data.</text>
</comment>
<dbReference type="SUPFAM" id="SSF52540">
    <property type="entry name" value="P-loop containing nucleoside triphosphate hydrolases"/>
    <property type="match status" value="1"/>
</dbReference>
<evidence type="ECO:0000259" key="4">
    <source>
        <dbReference type="SMART" id="SM00382"/>
    </source>
</evidence>
<evidence type="ECO:0000256" key="2">
    <source>
        <dbReference type="ARBA" id="ARBA00022840"/>
    </source>
</evidence>
<dbReference type="AlphaFoldDB" id="A0AAW0F3C9"/>
<sequence>MWLCCDWTGRRCGVACVVSQTRWRRSTTCVPVRPLWESRRHIRLRVGANTSERLAAAARDAPATASARPPPSGTELSYITAKMPSIVPELQTEPAVWAAGTFRAAWSTLHKTYASLLETDPARAAELREKDWRELALCSAYAEALHLMSLLSPSLRAAITQHPTFDHTQVEEIFVHLGQDVEVRGGGGGVIQLPPPTVPELQFLVRQIGRFGTDGRGCVANTAHRASVWRGREGEALGVTLRVGRYVPGAAEALLPLAQRGSVLILSKAGVGKTTLLRDLAAGLAQGPRLPRVTVVDTSNEIGGDGPLPLPYLGRCRRIQVPRREEQSRVMTEVIQNHTPDYLIVDEIATEAEAEAAWSISQRGVHLIGTCHGEHLESLLQNRALNLLVGGAAQAFLSNEERRLRNKTKKTVLERPFNSPFSCVVELHARDCGHVYVDVNKAVDLILDDQPARSNADVGAGVILSAPLPVRLEKLLQLQDRRKAKAAAAHTSVDPNSALDAGDSDDTADYDTPLGYSVDEEGYTLPPAQRTGRRGDAVGGGASTAHAPPHPERRRERPPQHGRPRRARKTDGMLLDELQGLF</sequence>
<organism evidence="5 6">
    <name type="scientific">Novymonas esmeraldas</name>
    <dbReference type="NCBI Taxonomy" id="1808958"/>
    <lineage>
        <taxon>Eukaryota</taxon>
        <taxon>Discoba</taxon>
        <taxon>Euglenozoa</taxon>
        <taxon>Kinetoplastea</taxon>
        <taxon>Metakinetoplastina</taxon>
        <taxon>Trypanosomatida</taxon>
        <taxon>Trypanosomatidae</taxon>
        <taxon>Novymonas</taxon>
    </lineage>
</organism>
<dbReference type="InterPro" id="IPR003593">
    <property type="entry name" value="AAA+_ATPase"/>
</dbReference>
<dbReference type="InterPro" id="IPR027417">
    <property type="entry name" value="P-loop_NTPase"/>
</dbReference>